<dbReference type="Gene3D" id="3.30.1360.40">
    <property type="match status" value="1"/>
</dbReference>
<dbReference type="EMBL" id="SWBM01000001">
    <property type="protein sequence ID" value="TKC19483.1"/>
    <property type="molecule type" value="Genomic_DNA"/>
</dbReference>
<dbReference type="SUPFAM" id="SSF160467">
    <property type="entry name" value="PH0987 N-terminal domain-like"/>
    <property type="match status" value="1"/>
</dbReference>
<dbReference type="AlphaFoldDB" id="A0A4U1DBP4"/>
<dbReference type="PANTHER" id="PTHR34698:SF2">
    <property type="entry name" value="5-OXOPROLINASE SUBUNIT B"/>
    <property type="match status" value="1"/>
</dbReference>
<keyword evidence="1" id="KW-0547">Nucleotide-binding</keyword>
<dbReference type="InterPro" id="IPR029000">
    <property type="entry name" value="Cyclophilin-like_dom_sf"/>
</dbReference>
<dbReference type="SUPFAM" id="SSF50891">
    <property type="entry name" value="Cyclophilin-like"/>
    <property type="match status" value="1"/>
</dbReference>
<feature type="domain" description="Carboxyltransferase" evidence="4">
    <location>
        <begin position="3"/>
        <end position="204"/>
    </location>
</feature>
<dbReference type="SMART" id="SM00796">
    <property type="entry name" value="AHS1"/>
    <property type="match status" value="1"/>
</dbReference>
<dbReference type="PANTHER" id="PTHR34698">
    <property type="entry name" value="5-OXOPROLINASE SUBUNIT B"/>
    <property type="match status" value="1"/>
</dbReference>
<organism evidence="5 6">
    <name type="scientific">Robertmurraya kyonggiensis</name>
    <dbReference type="NCBI Taxonomy" id="1037680"/>
    <lineage>
        <taxon>Bacteria</taxon>
        <taxon>Bacillati</taxon>
        <taxon>Bacillota</taxon>
        <taxon>Bacilli</taxon>
        <taxon>Bacillales</taxon>
        <taxon>Bacillaceae</taxon>
        <taxon>Robertmurraya</taxon>
    </lineage>
</organism>
<reference evidence="5 6" key="1">
    <citation type="journal article" date="2011" name="J. Microbiol.">
        <title>Bacillus kyonggiensis sp. nov., isolated from soil of a lettuce field.</title>
        <authorList>
            <person name="Dong K."/>
            <person name="Lee S."/>
        </authorList>
    </citation>
    <scope>NUCLEOTIDE SEQUENCE [LARGE SCALE GENOMIC DNA]</scope>
    <source>
        <strain evidence="5 6">NB22</strain>
    </source>
</reference>
<dbReference type="Gene3D" id="2.40.100.10">
    <property type="entry name" value="Cyclophilin-like"/>
    <property type="match status" value="1"/>
</dbReference>
<dbReference type="RefSeq" id="WP_136830391.1">
    <property type="nucleotide sequence ID" value="NZ_SWBM01000001.1"/>
</dbReference>
<dbReference type="Proteomes" id="UP000307756">
    <property type="component" value="Unassembled WGS sequence"/>
</dbReference>
<keyword evidence="3" id="KW-0067">ATP-binding</keyword>
<evidence type="ECO:0000313" key="6">
    <source>
        <dbReference type="Proteomes" id="UP000307756"/>
    </source>
</evidence>
<dbReference type="NCBIfam" id="TIGR00370">
    <property type="entry name" value="5-oxoprolinase subunit PxpB"/>
    <property type="match status" value="1"/>
</dbReference>
<keyword evidence="2 5" id="KW-0378">Hydrolase</keyword>
<sequence>MDLQFYPLGDQAVILELGKIINPTIHKHVQLVSKYLEEYPPDWIIEFTPAFTTVTVFYNPTVLFYEEVCQELSHLLSNISWDEREKYRIIEIPVCYGGEFGPDLINVAKINNLTIDEVIHIHTSREYIVYMIGFAPGFPYLGGMSEKIAAPRKETPRLKIPARSVGIAGMQTGIYPIETPGGWQIIGRTPVDLFLPSNEVPSLLRAGDRVRFTPISLEQYKEMEQTRS</sequence>
<name>A0A4U1DBP4_9BACI</name>
<evidence type="ECO:0000256" key="2">
    <source>
        <dbReference type="ARBA" id="ARBA00022801"/>
    </source>
</evidence>
<evidence type="ECO:0000259" key="4">
    <source>
        <dbReference type="SMART" id="SM00796"/>
    </source>
</evidence>
<protein>
    <submittedName>
        <fullName evidence="5">5-oxoprolinase subunit PxpB</fullName>
        <ecNumber evidence="5">3.5.2.9</ecNumber>
    </submittedName>
</protein>
<gene>
    <name evidence="5" type="primary">pxpB</name>
    <name evidence="5" type="ORF">FA727_08065</name>
</gene>
<dbReference type="Pfam" id="PF02682">
    <property type="entry name" value="CT_C_D"/>
    <property type="match status" value="1"/>
</dbReference>
<dbReference type="GO" id="GO:0017168">
    <property type="term" value="F:5-oxoprolinase (ATP-hydrolyzing) activity"/>
    <property type="evidence" value="ECO:0007669"/>
    <property type="project" value="UniProtKB-EC"/>
</dbReference>
<comment type="caution">
    <text evidence="5">The sequence shown here is derived from an EMBL/GenBank/DDBJ whole genome shotgun (WGS) entry which is preliminary data.</text>
</comment>
<proteinExistence type="predicted"/>
<evidence type="ECO:0000313" key="5">
    <source>
        <dbReference type="EMBL" id="TKC19483.1"/>
    </source>
</evidence>
<accession>A0A4U1DBP4</accession>
<dbReference type="EC" id="3.5.2.9" evidence="5"/>
<dbReference type="GO" id="GO:0005524">
    <property type="term" value="F:ATP binding"/>
    <property type="evidence" value="ECO:0007669"/>
    <property type="project" value="UniProtKB-KW"/>
</dbReference>
<evidence type="ECO:0000256" key="3">
    <source>
        <dbReference type="ARBA" id="ARBA00022840"/>
    </source>
</evidence>
<keyword evidence="6" id="KW-1185">Reference proteome</keyword>
<dbReference type="InterPro" id="IPR003833">
    <property type="entry name" value="CT_C_D"/>
</dbReference>
<dbReference type="InterPro" id="IPR010016">
    <property type="entry name" value="PxpB"/>
</dbReference>
<dbReference type="OrthoDB" id="9778567at2"/>
<evidence type="ECO:0000256" key="1">
    <source>
        <dbReference type="ARBA" id="ARBA00022741"/>
    </source>
</evidence>